<organism evidence="2 3">
    <name type="scientific">Chrysemys picta bellii</name>
    <name type="common">Western painted turtle</name>
    <name type="synonym">Emys bellii</name>
    <dbReference type="NCBI Taxonomy" id="8478"/>
    <lineage>
        <taxon>Eukaryota</taxon>
        <taxon>Metazoa</taxon>
        <taxon>Chordata</taxon>
        <taxon>Craniata</taxon>
        <taxon>Vertebrata</taxon>
        <taxon>Euteleostomi</taxon>
        <taxon>Archelosauria</taxon>
        <taxon>Testudinata</taxon>
        <taxon>Testudines</taxon>
        <taxon>Cryptodira</taxon>
        <taxon>Durocryptodira</taxon>
        <taxon>Testudinoidea</taxon>
        <taxon>Emydidae</taxon>
        <taxon>Chrysemys</taxon>
    </lineage>
</organism>
<protein>
    <submittedName>
        <fullName evidence="2">Uncharacterized protein</fullName>
    </submittedName>
</protein>
<evidence type="ECO:0000313" key="2">
    <source>
        <dbReference type="Ensembl" id="ENSCPBP00000013005.1"/>
    </source>
</evidence>
<accession>A0A8C3FUJ5</accession>
<dbReference type="Proteomes" id="UP000694380">
    <property type="component" value="Unplaced"/>
</dbReference>
<name>A0A8C3FUJ5_CHRPI</name>
<keyword evidence="3" id="KW-1185">Reference proteome</keyword>
<evidence type="ECO:0000256" key="1">
    <source>
        <dbReference type="SAM" id="SignalP"/>
    </source>
</evidence>
<dbReference type="AlphaFoldDB" id="A0A8C3FUJ5"/>
<reference evidence="2" key="2">
    <citation type="submission" date="2025-09" db="UniProtKB">
        <authorList>
            <consortium name="Ensembl"/>
        </authorList>
    </citation>
    <scope>IDENTIFICATION</scope>
</reference>
<feature type="signal peptide" evidence="1">
    <location>
        <begin position="1"/>
        <end position="21"/>
    </location>
</feature>
<proteinExistence type="predicted"/>
<evidence type="ECO:0000313" key="3">
    <source>
        <dbReference type="Proteomes" id="UP000694380"/>
    </source>
</evidence>
<sequence length="75" mass="8708">MNCYTWLSLLLTLGQLWPCLPSMQNHNIQKMNQPFATLQRVKRGWVWSQFFVLEEQILTEPLSVGQVRSVGDTVT</sequence>
<reference evidence="2" key="1">
    <citation type="submission" date="2025-08" db="UniProtKB">
        <authorList>
            <consortium name="Ensembl"/>
        </authorList>
    </citation>
    <scope>IDENTIFICATION</scope>
</reference>
<feature type="chain" id="PRO_5034529018" evidence="1">
    <location>
        <begin position="22"/>
        <end position="75"/>
    </location>
</feature>
<keyword evidence="1" id="KW-0732">Signal</keyword>
<dbReference type="Ensembl" id="ENSCPBT00000015464.1">
    <property type="protein sequence ID" value="ENSCPBP00000013005.1"/>
    <property type="gene ID" value="ENSCPBG00000009773.1"/>
</dbReference>